<accession>A0A438AEJ7</accession>
<dbReference type="GO" id="GO:0042970">
    <property type="term" value="F:homoserine transmembrane transporter activity"/>
    <property type="evidence" value="ECO:0007669"/>
    <property type="project" value="TreeGrafter"/>
</dbReference>
<evidence type="ECO:0000256" key="7">
    <source>
        <dbReference type="SAM" id="Phobius"/>
    </source>
</evidence>
<dbReference type="InterPro" id="IPR001123">
    <property type="entry name" value="LeuE-type"/>
</dbReference>
<keyword evidence="4 7" id="KW-0812">Transmembrane</keyword>
<dbReference type="GO" id="GO:0005886">
    <property type="term" value="C:plasma membrane"/>
    <property type="evidence" value="ECO:0007669"/>
    <property type="project" value="UniProtKB-SubCell"/>
</dbReference>
<dbReference type="AlphaFoldDB" id="A0A438AEJ7"/>
<keyword evidence="5 7" id="KW-1133">Transmembrane helix</keyword>
<protein>
    <submittedName>
        <fullName evidence="8">LysE family translocator</fullName>
    </submittedName>
</protein>
<dbReference type="Pfam" id="PF01810">
    <property type="entry name" value="LysE"/>
    <property type="match status" value="1"/>
</dbReference>
<evidence type="ECO:0000256" key="2">
    <source>
        <dbReference type="ARBA" id="ARBA00007928"/>
    </source>
</evidence>
<keyword evidence="6 7" id="KW-0472">Membrane</keyword>
<evidence type="ECO:0000313" key="9">
    <source>
        <dbReference type="Proteomes" id="UP000285908"/>
    </source>
</evidence>
<dbReference type="EMBL" id="RQXX01000006">
    <property type="protein sequence ID" value="RVV97088.1"/>
    <property type="molecule type" value="Genomic_DNA"/>
</dbReference>
<evidence type="ECO:0000313" key="8">
    <source>
        <dbReference type="EMBL" id="RVV97088.1"/>
    </source>
</evidence>
<feature type="transmembrane region" description="Helical" evidence="7">
    <location>
        <begin position="185"/>
        <end position="203"/>
    </location>
</feature>
<comment type="subcellular location">
    <subcellularLocation>
        <location evidence="1">Cell membrane</location>
        <topology evidence="1">Multi-pass membrane protein</topology>
    </subcellularLocation>
</comment>
<organism evidence="8 9">
    <name type="scientific">Mesobaculum littorinae</name>
    <dbReference type="NCBI Taxonomy" id="2486419"/>
    <lineage>
        <taxon>Bacteria</taxon>
        <taxon>Pseudomonadati</taxon>
        <taxon>Pseudomonadota</taxon>
        <taxon>Alphaproteobacteria</taxon>
        <taxon>Rhodobacterales</taxon>
        <taxon>Roseobacteraceae</taxon>
        <taxon>Mesobaculum</taxon>
    </lineage>
</organism>
<gene>
    <name evidence="8" type="ORF">EKE94_15635</name>
</gene>
<dbReference type="PANTHER" id="PTHR30086:SF14">
    <property type="entry name" value="HOMOSERINE_HOMOSERINE LACTONE EFFLUX PROTEIN"/>
    <property type="match status" value="1"/>
</dbReference>
<comment type="caution">
    <text evidence="8">The sequence shown here is derived from an EMBL/GenBank/DDBJ whole genome shotgun (WGS) entry which is preliminary data.</text>
</comment>
<keyword evidence="3" id="KW-1003">Cell membrane</keyword>
<proteinExistence type="inferred from homology"/>
<dbReference type="Proteomes" id="UP000285908">
    <property type="component" value="Unassembled WGS sequence"/>
</dbReference>
<feature type="transmembrane region" description="Helical" evidence="7">
    <location>
        <begin position="6"/>
        <end position="28"/>
    </location>
</feature>
<evidence type="ECO:0000256" key="4">
    <source>
        <dbReference type="ARBA" id="ARBA00022692"/>
    </source>
</evidence>
<keyword evidence="9" id="KW-1185">Reference proteome</keyword>
<dbReference type="RefSeq" id="WP_127907564.1">
    <property type="nucleotide sequence ID" value="NZ_RQXX01000006.1"/>
</dbReference>
<comment type="similarity">
    <text evidence="2">Belongs to the Rht family.</text>
</comment>
<evidence type="ECO:0000256" key="3">
    <source>
        <dbReference type="ARBA" id="ARBA00022475"/>
    </source>
</evidence>
<evidence type="ECO:0000256" key="1">
    <source>
        <dbReference type="ARBA" id="ARBA00004651"/>
    </source>
</evidence>
<feature type="transmembrane region" description="Helical" evidence="7">
    <location>
        <begin position="74"/>
        <end position="92"/>
    </location>
</feature>
<dbReference type="OrthoDB" id="9804822at2"/>
<evidence type="ECO:0000256" key="5">
    <source>
        <dbReference type="ARBA" id="ARBA00022989"/>
    </source>
</evidence>
<reference evidence="8 9" key="1">
    <citation type="submission" date="2018-11" db="EMBL/GenBank/DDBJ databases">
        <title>Mesobaculum littorinae gen. nov., sp. nov., isolated from Littorina scabra that represents a novel genus of the order Rhodobacteraceae.</title>
        <authorList>
            <person name="Li F."/>
        </authorList>
    </citation>
    <scope>NUCLEOTIDE SEQUENCE [LARGE SCALE GENOMIC DNA]</scope>
    <source>
        <strain evidence="8 9">M0103</strain>
    </source>
</reference>
<feature type="transmembrane region" description="Helical" evidence="7">
    <location>
        <begin position="113"/>
        <end position="139"/>
    </location>
</feature>
<feature type="transmembrane region" description="Helical" evidence="7">
    <location>
        <begin position="145"/>
        <end position="164"/>
    </location>
</feature>
<evidence type="ECO:0000256" key="6">
    <source>
        <dbReference type="ARBA" id="ARBA00023136"/>
    </source>
</evidence>
<name>A0A438AEJ7_9RHOB</name>
<dbReference type="PANTHER" id="PTHR30086">
    <property type="entry name" value="ARGININE EXPORTER PROTEIN ARGO"/>
    <property type="match status" value="1"/>
</dbReference>
<dbReference type="PIRSF" id="PIRSF006324">
    <property type="entry name" value="LeuE"/>
    <property type="match status" value="1"/>
</dbReference>
<sequence>MSLDVWLVYVATVLALMSTPGPSQLLMLANSGAHRFARSLSTAAGDLSANILQMLAAGFGLAAIIAASGTALAAIKWAGVAYLIWLGVRMIRKAGPEQAGPAHARSNPSLRKLYMQGFLTSAANPKAVVFFAALFPQFITAHQAFWPQFLILSVTYVVMDGLFLSAYGASASWIANRFRGSAKIWIERAGGSFMIVAAILLGVKSVSQQ</sequence>